<sequence length="132" mass="14827">MGEKIFTIKLPSNDARLRNALLRLLLMTNDEDDSSDSSVFDDNNDNESVDAVGDNDVERKRFCRLATVDDDDDLRILFRPAVDRLFDDTVVPGSRSSKFDEFLVAVNNDEPVGDDCCGGERSIDDDFNIPFT</sequence>
<reference evidence="2 3" key="1">
    <citation type="journal article" date="2018" name="J. Allergy Clin. Immunol.">
        <title>High-quality assembly of Dermatophagoides pteronyssinus genome and transcriptome reveals a wide range of novel allergens.</title>
        <authorList>
            <person name="Liu X.Y."/>
            <person name="Yang K.Y."/>
            <person name="Wang M.Q."/>
            <person name="Kwok J.S."/>
            <person name="Zeng X."/>
            <person name="Yang Z."/>
            <person name="Xiao X.J."/>
            <person name="Lau C.P."/>
            <person name="Li Y."/>
            <person name="Huang Z.M."/>
            <person name="Ba J.G."/>
            <person name="Yim A.K."/>
            <person name="Ouyang C.Y."/>
            <person name="Ngai S.M."/>
            <person name="Chan T.F."/>
            <person name="Leung E.L."/>
            <person name="Liu L."/>
            <person name="Liu Z.G."/>
            <person name="Tsui S.K."/>
        </authorList>
    </citation>
    <scope>NUCLEOTIDE SEQUENCE [LARGE SCALE GENOMIC DNA]</scope>
    <source>
        <strain evidence="2">Derp</strain>
    </source>
</reference>
<evidence type="ECO:0000313" key="3">
    <source>
        <dbReference type="Proteomes" id="UP000887458"/>
    </source>
</evidence>
<comment type="caution">
    <text evidence="2">The sequence shown here is derived from an EMBL/GenBank/DDBJ whole genome shotgun (WGS) entry which is preliminary data.</text>
</comment>
<evidence type="ECO:0000313" key="2">
    <source>
        <dbReference type="EMBL" id="KAH9419997.1"/>
    </source>
</evidence>
<proteinExistence type="predicted"/>
<gene>
    <name evidence="2" type="ORF">DERP_001830</name>
</gene>
<dbReference type="EMBL" id="NJHN03000054">
    <property type="protein sequence ID" value="KAH9419997.1"/>
    <property type="molecule type" value="Genomic_DNA"/>
</dbReference>
<dbReference type="Proteomes" id="UP000887458">
    <property type="component" value="Unassembled WGS sequence"/>
</dbReference>
<protein>
    <submittedName>
        <fullName evidence="2">Uncharacterized protein</fullName>
    </submittedName>
</protein>
<organism evidence="2 3">
    <name type="scientific">Dermatophagoides pteronyssinus</name>
    <name type="common">European house dust mite</name>
    <dbReference type="NCBI Taxonomy" id="6956"/>
    <lineage>
        <taxon>Eukaryota</taxon>
        <taxon>Metazoa</taxon>
        <taxon>Ecdysozoa</taxon>
        <taxon>Arthropoda</taxon>
        <taxon>Chelicerata</taxon>
        <taxon>Arachnida</taxon>
        <taxon>Acari</taxon>
        <taxon>Acariformes</taxon>
        <taxon>Sarcoptiformes</taxon>
        <taxon>Astigmata</taxon>
        <taxon>Psoroptidia</taxon>
        <taxon>Analgoidea</taxon>
        <taxon>Pyroglyphidae</taxon>
        <taxon>Dermatophagoidinae</taxon>
        <taxon>Dermatophagoides</taxon>
    </lineage>
</organism>
<accession>A0ABQ8JC52</accession>
<feature type="region of interest" description="Disordered" evidence="1">
    <location>
        <begin position="31"/>
        <end position="51"/>
    </location>
</feature>
<name>A0ABQ8JC52_DERPT</name>
<evidence type="ECO:0000256" key="1">
    <source>
        <dbReference type="SAM" id="MobiDB-lite"/>
    </source>
</evidence>
<reference evidence="2 3" key="2">
    <citation type="journal article" date="2022" name="Mol. Biol. Evol.">
        <title>Comparative Genomics Reveals Insights into the Divergent Evolution of Astigmatic Mites and Household Pest Adaptations.</title>
        <authorList>
            <person name="Xiong Q."/>
            <person name="Wan A.T."/>
            <person name="Liu X."/>
            <person name="Fung C.S."/>
            <person name="Xiao X."/>
            <person name="Malainual N."/>
            <person name="Hou J."/>
            <person name="Wang L."/>
            <person name="Wang M."/>
            <person name="Yang K.Y."/>
            <person name="Cui Y."/>
            <person name="Leung E.L."/>
            <person name="Nong W."/>
            <person name="Shin S.K."/>
            <person name="Au S.W."/>
            <person name="Jeong K.Y."/>
            <person name="Chew F.T."/>
            <person name="Hui J.H."/>
            <person name="Leung T.F."/>
            <person name="Tungtrongchitr A."/>
            <person name="Zhong N."/>
            <person name="Liu Z."/>
            <person name="Tsui S.K."/>
        </authorList>
    </citation>
    <scope>NUCLEOTIDE SEQUENCE [LARGE SCALE GENOMIC DNA]</scope>
    <source>
        <strain evidence="2">Derp</strain>
    </source>
</reference>
<keyword evidence="3" id="KW-1185">Reference proteome</keyword>